<dbReference type="AlphaFoldDB" id="A0A2S1R9Z9"/>
<keyword evidence="7" id="KW-1185">Reference proteome</keyword>
<reference evidence="6 7" key="1">
    <citation type="submission" date="2016-04" db="EMBL/GenBank/DDBJ databases">
        <title>Complete genome sequence of Dietzia lutea YIM 80766T, a strain isolated from desert soil in Egypt.</title>
        <authorList>
            <person name="Zhao J."/>
            <person name="Hu B."/>
            <person name="Geng S."/>
            <person name="Nie Y."/>
            <person name="Tang Y."/>
        </authorList>
    </citation>
    <scope>NUCLEOTIDE SEQUENCE [LARGE SCALE GENOMIC DNA]</scope>
    <source>
        <strain evidence="6 7">YIM 80766</strain>
    </source>
</reference>
<proteinExistence type="predicted"/>
<evidence type="ECO:0000259" key="5">
    <source>
        <dbReference type="PROSITE" id="PS50977"/>
    </source>
</evidence>
<dbReference type="InterPro" id="IPR001647">
    <property type="entry name" value="HTH_TetR"/>
</dbReference>
<evidence type="ECO:0000313" key="7">
    <source>
        <dbReference type="Proteomes" id="UP000244928"/>
    </source>
</evidence>
<dbReference type="EMBL" id="CP015449">
    <property type="protein sequence ID" value="AWH93084.1"/>
    <property type="molecule type" value="Genomic_DNA"/>
</dbReference>
<feature type="DNA-binding region" description="H-T-H motif" evidence="4">
    <location>
        <begin position="35"/>
        <end position="54"/>
    </location>
</feature>
<organism evidence="6 7">
    <name type="scientific">Dietzia lutea</name>
    <dbReference type="NCBI Taxonomy" id="546160"/>
    <lineage>
        <taxon>Bacteria</taxon>
        <taxon>Bacillati</taxon>
        <taxon>Actinomycetota</taxon>
        <taxon>Actinomycetes</taxon>
        <taxon>Mycobacteriales</taxon>
        <taxon>Dietziaceae</taxon>
        <taxon>Dietzia</taxon>
    </lineage>
</organism>
<evidence type="ECO:0000256" key="3">
    <source>
        <dbReference type="ARBA" id="ARBA00023163"/>
    </source>
</evidence>
<evidence type="ECO:0000256" key="1">
    <source>
        <dbReference type="ARBA" id="ARBA00023015"/>
    </source>
</evidence>
<dbReference type="InterPro" id="IPR009057">
    <property type="entry name" value="Homeodomain-like_sf"/>
</dbReference>
<dbReference type="RefSeq" id="WP_159149291.1">
    <property type="nucleotide sequence ID" value="NZ_CP015449.1"/>
</dbReference>
<feature type="domain" description="HTH tetR-type" evidence="5">
    <location>
        <begin position="10"/>
        <end position="72"/>
    </location>
</feature>
<dbReference type="PROSITE" id="PS50977">
    <property type="entry name" value="HTH_TETR_2"/>
    <property type="match status" value="1"/>
</dbReference>
<dbReference type="PANTHER" id="PTHR30055">
    <property type="entry name" value="HTH-TYPE TRANSCRIPTIONAL REGULATOR RUTR"/>
    <property type="match status" value="1"/>
</dbReference>
<gene>
    <name evidence="6" type="ORF">A6035_13905</name>
</gene>
<dbReference type="KEGG" id="dlu:A6035_13905"/>
<dbReference type="InterPro" id="IPR036271">
    <property type="entry name" value="Tet_transcr_reg_TetR-rel_C_sf"/>
</dbReference>
<name>A0A2S1R9Z9_9ACTN</name>
<sequence length="218" mass="24127">MATSRPAHRPSRRREIISAALGELSDEKRTGEPATIEAIAHRAGVTAAAVYYHFSSRSELMSTILAEIHPEVMHLFEVGDFTAVSAPFWIERLVDALADWVVDNPDAARFYFLVAPVLPDEALVAQCAEFRSEFLSRVFDFIGSSGVDCGELSVWVRAHAIREVFICAIELGLEGRARPRRGFHELRRAGRYLVVDLLQHRDPDGQAVAARASADRAG</sequence>
<dbReference type="Proteomes" id="UP000244928">
    <property type="component" value="Chromosome"/>
</dbReference>
<protein>
    <recommendedName>
        <fullName evidence="5">HTH tetR-type domain-containing protein</fullName>
    </recommendedName>
</protein>
<dbReference type="GO" id="GO:0003700">
    <property type="term" value="F:DNA-binding transcription factor activity"/>
    <property type="evidence" value="ECO:0007669"/>
    <property type="project" value="TreeGrafter"/>
</dbReference>
<evidence type="ECO:0000256" key="4">
    <source>
        <dbReference type="PROSITE-ProRule" id="PRU00335"/>
    </source>
</evidence>
<keyword evidence="1" id="KW-0805">Transcription regulation</keyword>
<accession>A0A2S1R9Z9</accession>
<dbReference type="Pfam" id="PF00440">
    <property type="entry name" value="TetR_N"/>
    <property type="match status" value="1"/>
</dbReference>
<dbReference type="Gene3D" id="1.10.357.10">
    <property type="entry name" value="Tetracycline Repressor, domain 2"/>
    <property type="match status" value="1"/>
</dbReference>
<dbReference type="SUPFAM" id="SSF46689">
    <property type="entry name" value="Homeodomain-like"/>
    <property type="match status" value="1"/>
</dbReference>
<keyword evidence="3" id="KW-0804">Transcription</keyword>
<evidence type="ECO:0000256" key="2">
    <source>
        <dbReference type="ARBA" id="ARBA00023125"/>
    </source>
</evidence>
<dbReference type="InterPro" id="IPR050109">
    <property type="entry name" value="HTH-type_TetR-like_transc_reg"/>
</dbReference>
<dbReference type="PANTHER" id="PTHR30055:SF234">
    <property type="entry name" value="HTH-TYPE TRANSCRIPTIONAL REGULATOR BETI"/>
    <property type="match status" value="1"/>
</dbReference>
<evidence type="ECO:0000313" key="6">
    <source>
        <dbReference type="EMBL" id="AWH93084.1"/>
    </source>
</evidence>
<dbReference type="OrthoDB" id="3186364at2"/>
<keyword evidence="2 4" id="KW-0238">DNA-binding</keyword>
<dbReference type="GO" id="GO:0000976">
    <property type="term" value="F:transcription cis-regulatory region binding"/>
    <property type="evidence" value="ECO:0007669"/>
    <property type="project" value="TreeGrafter"/>
</dbReference>
<dbReference type="SUPFAM" id="SSF48498">
    <property type="entry name" value="Tetracyclin repressor-like, C-terminal domain"/>
    <property type="match status" value="1"/>
</dbReference>